<dbReference type="PANTHER" id="PTHR43243:SF4">
    <property type="entry name" value="CATIONIC AMINO ACID TRANSPORTER 4"/>
    <property type="match status" value="1"/>
</dbReference>
<dbReference type="PANTHER" id="PTHR43243">
    <property type="entry name" value="INNER MEMBRANE TRANSPORTER YGJI-RELATED"/>
    <property type="match status" value="1"/>
</dbReference>
<evidence type="ECO:0000256" key="5">
    <source>
        <dbReference type="ARBA" id="ARBA00022989"/>
    </source>
</evidence>
<dbReference type="EMBL" id="JAPFFI010000018">
    <property type="protein sequence ID" value="KAJ6349526.1"/>
    <property type="molecule type" value="Genomic_DNA"/>
</dbReference>
<protein>
    <recommendedName>
        <fullName evidence="8">Cationic amino acid transporter C-terminal domain-containing protein</fullName>
    </recommendedName>
</protein>
<reference evidence="9" key="2">
    <citation type="journal article" date="2023" name="Int. J. Mol. Sci.">
        <title>De Novo Assembly and Annotation of 11 Diverse Shrub Willow (Salix) Genomes Reveals Novel Gene Organization in Sex-Linked Regions.</title>
        <authorList>
            <person name="Hyden B."/>
            <person name="Feng K."/>
            <person name="Yates T.B."/>
            <person name="Jawdy S."/>
            <person name="Cereghino C."/>
            <person name="Smart L.B."/>
            <person name="Muchero W."/>
        </authorList>
    </citation>
    <scope>NUCLEOTIDE SEQUENCE</scope>
    <source>
        <tissue evidence="9">Shoot tip</tissue>
    </source>
</reference>
<feature type="transmembrane region" description="Helical" evidence="7">
    <location>
        <begin position="387"/>
        <end position="405"/>
    </location>
</feature>
<feature type="transmembrane region" description="Helical" evidence="7">
    <location>
        <begin position="514"/>
        <end position="534"/>
    </location>
</feature>
<feature type="transmembrane region" description="Helical" evidence="7">
    <location>
        <begin position="174"/>
        <end position="193"/>
    </location>
</feature>
<dbReference type="PIRSF" id="PIRSF006060">
    <property type="entry name" value="AA_transporter"/>
    <property type="match status" value="1"/>
</dbReference>
<organism evidence="9 10">
    <name type="scientific">Salix suchowensis</name>
    <dbReference type="NCBI Taxonomy" id="1278906"/>
    <lineage>
        <taxon>Eukaryota</taxon>
        <taxon>Viridiplantae</taxon>
        <taxon>Streptophyta</taxon>
        <taxon>Embryophyta</taxon>
        <taxon>Tracheophyta</taxon>
        <taxon>Spermatophyta</taxon>
        <taxon>Magnoliopsida</taxon>
        <taxon>eudicotyledons</taxon>
        <taxon>Gunneridae</taxon>
        <taxon>Pentapetalae</taxon>
        <taxon>rosids</taxon>
        <taxon>fabids</taxon>
        <taxon>Malpighiales</taxon>
        <taxon>Salicaceae</taxon>
        <taxon>Saliceae</taxon>
        <taxon>Salix</taxon>
    </lineage>
</organism>
<feature type="transmembrane region" description="Helical" evidence="7">
    <location>
        <begin position="237"/>
        <end position="260"/>
    </location>
</feature>
<feature type="transmembrane region" description="Helical" evidence="7">
    <location>
        <begin position="325"/>
        <end position="343"/>
    </location>
</feature>
<feature type="transmembrane region" description="Helical" evidence="7">
    <location>
        <begin position="581"/>
        <end position="598"/>
    </location>
</feature>
<feature type="transmembrane region" description="Helical" evidence="7">
    <location>
        <begin position="554"/>
        <end position="574"/>
    </location>
</feature>
<feature type="domain" description="Cationic amino acid transporter C-terminal" evidence="8">
    <location>
        <begin position="555"/>
        <end position="603"/>
    </location>
</feature>
<name>A0ABQ9AMT7_9ROSI</name>
<comment type="subcellular location">
    <subcellularLocation>
        <location evidence="1">Membrane</location>
        <topology evidence="1">Multi-pass membrane protein</topology>
    </subcellularLocation>
</comment>
<evidence type="ECO:0000256" key="7">
    <source>
        <dbReference type="SAM" id="Phobius"/>
    </source>
</evidence>
<sequence>MGFLVDSQKGGCGVGGGGCFRSLIRRKQVDSVHSKARGHHQLAKELSVLHLIAIGVGSTIGAGVYILVGTVAREHSGPALFMSFLVAGIAAALSAFCYAELASRCPSAGSAYHYSYICVGEGVAWLIGWALILEYTIGGSAVARGISPNLALFFGGQDNLPIFLARHHIPGLDVVVDPCAAVLVLVVTGLLCVGIKESTLAQAVVTSINVCVMLFIIIVGSYLGFKTGWTGYELPTGYFPFGVDGMLAGSATVFFAYIGFDSVASTAEEVKNPQRDLPLGIGLALSICCSLYMLVSVVIVGLVPYYAMDPDTPISSAFAAHGMQWAAYLITAGAVMALCSTLMGSMLPQAHKGVLECEPWGQLLYSLLKQECDISGGDNHVNKSTQVPVKSTLVTGFGAAVLSFFMDVSQLAGMVSVGTLLAFTMVAISVLILRYVPPDEVPFPSSLQDYIDSVSLQYSKNSQDVYEEKAVVHAGTSKDSTLPLLGKTTTIDYPMLVKQEAQGNFVLNEGKRRVIAGWTIAATCIGAALLTYAASDLSLPSLLRTDLGIQEVSLAPFVPLLPIVCILVNIYLLINLGAATWIRVSVWLVVGVLVYAFYGRMHSSLLDAVYVPATHADEIYRSAGESLA</sequence>
<dbReference type="Gene3D" id="1.20.1740.10">
    <property type="entry name" value="Amino acid/polyamine transporter I"/>
    <property type="match status" value="1"/>
</dbReference>
<feature type="transmembrane region" description="Helical" evidence="7">
    <location>
        <begin position="111"/>
        <end position="132"/>
    </location>
</feature>
<feature type="transmembrane region" description="Helical" evidence="7">
    <location>
        <begin position="80"/>
        <end position="99"/>
    </location>
</feature>
<dbReference type="Proteomes" id="UP001141253">
    <property type="component" value="Chromosome 19"/>
</dbReference>
<dbReference type="InterPro" id="IPR002293">
    <property type="entry name" value="AA/rel_permease1"/>
</dbReference>
<feature type="transmembrane region" description="Helical" evidence="7">
    <location>
        <begin position="411"/>
        <end position="433"/>
    </location>
</feature>
<comment type="similarity">
    <text evidence="2">Belongs to the amino acid-polyamine-organocation (APC) superfamily. Cationic amino acid transporter (CAT) (TC 2.A.3.3) family.</text>
</comment>
<dbReference type="InterPro" id="IPR029485">
    <property type="entry name" value="CAT_C"/>
</dbReference>
<evidence type="ECO:0000256" key="6">
    <source>
        <dbReference type="ARBA" id="ARBA00023136"/>
    </source>
</evidence>
<accession>A0ABQ9AMT7</accession>
<dbReference type="Pfam" id="PF13906">
    <property type="entry name" value="AA_permease_C"/>
    <property type="match status" value="1"/>
</dbReference>
<keyword evidence="3" id="KW-0813">Transport</keyword>
<evidence type="ECO:0000259" key="8">
    <source>
        <dbReference type="Pfam" id="PF13906"/>
    </source>
</evidence>
<reference evidence="9" key="1">
    <citation type="submission" date="2022-10" db="EMBL/GenBank/DDBJ databases">
        <authorList>
            <person name="Hyden B.L."/>
            <person name="Feng K."/>
            <person name="Yates T."/>
            <person name="Jawdy S."/>
            <person name="Smart L.B."/>
            <person name="Muchero W."/>
        </authorList>
    </citation>
    <scope>NUCLEOTIDE SEQUENCE</scope>
    <source>
        <tissue evidence="9">Shoot tip</tissue>
    </source>
</reference>
<feature type="transmembrane region" description="Helical" evidence="7">
    <location>
        <begin position="200"/>
        <end position="225"/>
    </location>
</feature>
<feature type="transmembrane region" description="Helical" evidence="7">
    <location>
        <begin position="46"/>
        <end position="68"/>
    </location>
</feature>
<comment type="caution">
    <text evidence="9">The sequence shown here is derived from an EMBL/GenBank/DDBJ whole genome shotgun (WGS) entry which is preliminary data.</text>
</comment>
<feature type="transmembrane region" description="Helical" evidence="7">
    <location>
        <begin position="281"/>
        <end position="305"/>
    </location>
</feature>
<evidence type="ECO:0000256" key="3">
    <source>
        <dbReference type="ARBA" id="ARBA00022448"/>
    </source>
</evidence>
<evidence type="ECO:0000313" key="9">
    <source>
        <dbReference type="EMBL" id="KAJ6349526.1"/>
    </source>
</evidence>
<evidence type="ECO:0000313" key="10">
    <source>
        <dbReference type="Proteomes" id="UP001141253"/>
    </source>
</evidence>
<proteinExistence type="inferred from homology"/>
<keyword evidence="10" id="KW-1185">Reference proteome</keyword>
<gene>
    <name evidence="9" type="ORF">OIU77_006997</name>
</gene>
<evidence type="ECO:0000256" key="2">
    <source>
        <dbReference type="ARBA" id="ARBA00008572"/>
    </source>
</evidence>
<keyword evidence="4 7" id="KW-0812">Transmembrane</keyword>
<evidence type="ECO:0000256" key="1">
    <source>
        <dbReference type="ARBA" id="ARBA00004141"/>
    </source>
</evidence>
<evidence type="ECO:0000256" key="4">
    <source>
        <dbReference type="ARBA" id="ARBA00022692"/>
    </source>
</evidence>
<dbReference type="Pfam" id="PF13520">
    <property type="entry name" value="AA_permease_2"/>
    <property type="match status" value="1"/>
</dbReference>
<keyword evidence="6 7" id="KW-0472">Membrane</keyword>
<keyword evidence="5 7" id="KW-1133">Transmembrane helix</keyword>